<comment type="similarity">
    <text evidence="1">Belongs to the leucine-binding protein family.</text>
</comment>
<dbReference type="InterPro" id="IPR000709">
    <property type="entry name" value="Leu_Ile_Val-bd"/>
</dbReference>
<dbReference type="Gene3D" id="3.40.50.2300">
    <property type="match status" value="2"/>
</dbReference>
<evidence type="ECO:0000256" key="4">
    <source>
        <dbReference type="ARBA" id="ARBA00022970"/>
    </source>
</evidence>
<reference evidence="6 7" key="1">
    <citation type="submission" date="2014-05" db="EMBL/GenBank/DDBJ databases">
        <title>De novo Genome Sequence of Spirocheata sp.</title>
        <authorList>
            <person name="Shivani Y."/>
            <person name="Subhash Y."/>
            <person name="Tushar L."/>
            <person name="Sasikala C."/>
            <person name="Ramana C.V."/>
        </authorList>
    </citation>
    <scope>NUCLEOTIDE SEQUENCE [LARGE SCALE GENOMIC DNA]</scope>
    <source>
        <strain evidence="6 7">JC230</strain>
    </source>
</reference>
<keyword evidence="4" id="KW-0029">Amino-acid transport</keyword>
<feature type="domain" description="Leucine-binding protein" evidence="5">
    <location>
        <begin position="87"/>
        <end position="430"/>
    </location>
</feature>
<proteinExistence type="inferred from homology"/>
<evidence type="ECO:0000256" key="3">
    <source>
        <dbReference type="ARBA" id="ARBA00022729"/>
    </source>
</evidence>
<evidence type="ECO:0000256" key="2">
    <source>
        <dbReference type="ARBA" id="ARBA00022448"/>
    </source>
</evidence>
<organism evidence="6 7">
    <name type="scientific">Spirochaeta lutea</name>
    <dbReference type="NCBI Taxonomy" id="1480694"/>
    <lineage>
        <taxon>Bacteria</taxon>
        <taxon>Pseudomonadati</taxon>
        <taxon>Spirochaetota</taxon>
        <taxon>Spirochaetia</taxon>
        <taxon>Spirochaetales</taxon>
        <taxon>Spirochaetaceae</taxon>
        <taxon>Spirochaeta</taxon>
    </lineage>
</organism>
<dbReference type="PRINTS" id="PR00337">
    <property type="entry name" value="LEUILEVALBP"/>
</dbReference>
<dbReference type="PANTHER" id="PTHR30483">
    <property type="entry name" value="LEUCINE-SPECIFIC-BINDING PROTEIN"/>
    <property type="match status" value="1"/>
</dbReference>
<dbReference type="InterPro" id="IPR028082">
    <property type="entry name" value="Peripla_BP_I"/>
</dbReference>
<accession>A0A098R126</accession>
<dbReference type="AlphaFoldDB" id="A0A098R126"/>
<dbReference type="PANTHER" id="PTHR30483:SF6">
    <property type="entry name" value="PERIPLASMIC BINDING PROTEIN OF ABC TRANSPORTER FOR NATURAL AMINO ACIDS"/>
    <property type="match status" value="1"/>
</dbReference>
<keyword evidence="7" id="KW-1185">Reference proteome</keyword>
<evidence type="ECO:0000313" key="7">
    <source>
        <dbReference type="Proteomes" id="UP000029692"/>
    </source>
</evidence>
<dbReference type="EMBL" id="JNUP01000031">
    <property type="protein sequence ID" value="KGE73373.1"/>
    <property type="molecule type" value="Genomic_DNA"/>
</dbReference>
<evidence type="ECO:0000313" key="6">
    <source>
        <dbReference type="EMBL" id="KGE73373.1"/>
    </source>
</evidence>
<protein>
    <recommendedName>
        <fullName evidence="5">Leucine-binding protein domain-containing protein</fullName>
    </recommendedName>
</protein>
<dbReference type="GO" id="GO:0006865">
    <property type="term" value="P:amino acid transport"/>
    <property type="evidence" value="ECO:0007669"/>
    <property type="project" value="UniProtKB-KW"/>
</dbReference>
<sequence length="452" mass="49042">MRNPGPWTTPVRVTPARSSKIPHLYPGLNSGYPFIHEDNAPGIIANHRDRGFTEPGAPLKHGSRKTAAPGVLLLFAIILLTGCASKPIRLGFIGSLTGPISTHGIVSREAVVLAVEEQNLAGGINGRQIELIIRDDKNDPDTAKAALHDLVDQGVVAVIGPQTSAMSAALLPLLDEISIPVISPSTSSDYFAGQDDYFYTLVSRVSFETRHLAWHLSLTNPTPIRASLILDRSNNTYTENWARTLGQNIRDFGGTILTEMSFHAEQDPAFGRLAEELLRQNPDTVAIAAGALQAALIAQQLRLSGFTGRLVINGWAKTPDFINFGGDAVQGALFSERFNSSDSSPAYLDFRSAFIHRFDHAPDFQSVHSYEATQLLFFALSQLPQGNESGSDPEALKAALDAVPEFQGLQGPIRFQTGDAMRSLYLQEVRGQRYVPLGESWNPPDVITTPAP</sequence>
<name>A0A098R126_9SPIO</name>
<dbReference type="eggNOG" id="COG0683">
    <property type="taxonomic scope" value="Bacteria"/>
</dbReference>
<comment type="caution">
    <text evidence="6">The sequence shown here is derived from an EMBL/GenBank/DDBJ whole genome shotgun (WGS) entry which is preliminary data.</text>
</comment>
<gene>
    <name evidence="6" type="ORF">DC28_04470</name>
</gene>
<dbReference type="Proteomes" id="UP000029692">
    <property type="component" value="Unassembled WGS sequence"/>
</dbReference>
<dbReference type="InterPro" id="IPR028081">
    <property type="entry name" value="Leu-bd"/>
</dbReference>
<dbReference type="Pfam" id="PF13458">
    <property type="entry name" value="Peripla_BP_6"/>
    <property type="match status" value="1"/>
</dbReference>
<dbReference type="OrthoDB" id="369860at2"/>
<evidence type="ECO:0000259" key="5">
    <source>
        <dbReference type="Pfam" id="PF13458"/>
    </source>
</evidence>
<dbReference type="STRING" id="1480694.DC28_04470"/>
<keyword evidence="3" id="KW-0732">Signal</keyword>
<dbReference type="InterPro" id="IPR051010">
    <property type="entry name" value="BCAA_transport"/>
</dbReference>
<keyword evidence="2" id="KW-0813">Transport</keyword>
<dbReference type="SUPFAM" id="SSF53822">
    <property type="entry name" value="Periplasmic binding protein-like I"/>
    <property type="match status" value="1"/>
</dbReference>
<evidence type="ECO:0000256" key="1">
    <source>
        <dbReference type="ARBA" id="ARBA00010062"/>
    </source>
</evidence>